<dbReference type="InterPro" id="IPR046778">
    <property type="entry name" value="UPF0758_N"/>
</dbReference>
<dbReference type="PANTHER" id="PTHR30471">
    <property type="entry name" value="DNA REPAIR PROTEIN RADC"/>
    <property type="match status" value="1"/>
</dbReference>
<dbReference type="InterPro" id="IPR010994">
    <property type="entry name" value="RuvA_2-like"/>
</dbReference>
<dbReference type="Proteomes" id="UP000228528">
    <property type="component" value="Unassembled WGS sequence"/>
</dbReference>
<evidence type="ECO:0000313" key="9">
    <source>
        <dbReference type="Proteomes" id="UP000228528"/>
    </source>
</evidence>
<dbReference type="GO" id="GO:0006508">
    <property type="term" value="P:proteolysis"/>
    <property type="evidence" value="ECO:0007669"/>
    <property type="project" value="UniProtKB-KW"/>
</dbReference>
<evidence type="ECO:0000256" key="2">
    <source>
        <dbReference type="ARBA" id="ARBA00022723"/>
    </source>
</evidence>
<dbReference type="InterPro" id="IPR025657">
    <property type="entry name" value="RadC_JAB"/>
</dbReference>
<dbReference type="PANTHER" id="PTHR30471:SF3">
    <property type="entry name" value="UPF0758 PROTEIN YEES-RELATED"/>
    <property type="match status" value="1"/>
</dbReference>
<comment type="caution">
    <text evidence="8">The sequence shown here is derived from an EMBL/GenBank/DDBJ whole genome shotgun (WGS) entry which is preliminary data.</text>
</comment>
<accession>A0A2M6P1G2</accession>
<name>A0A2M6P1G2_9BACT</name>
<dbReference type="GO" id="GO:0046872">
    <property type="term" value="F:metal ion binding"/>
    <property type="evidence" value="ECO:0007669"/>
    <property type="project" value="UniProtKB-KW"/>
</dbReference>
<evidence type="ECO:0000256" key="6">
    <source>
        <dbReference type="RuleBase" id="RU003797"/>
    </source>
</evidence>
<evidence type="ECO:0000256" key="1">
    <source>
        <dbReference type="ARBA" id="ARBA00022670"/>
    </source>
</evidence>
<protein>
    <recommendedName>
        <fullName evidence="7">MPN domain-containing protein</fullName>
    </recommendedName>
</protein>
<keyword evidence="4" id="KW-0862">Zinc</keyword>
<evidence type="ECO:0000256" key="3">
    <source>
        <dbReference type="ARBA" id="ARBA00022801"/>
    </source>
</evidence>
<comment type="similarity">
    <text evidence="6">Belongs to the UPF0758 family.</text>
</comment>
<dbReference type="NCBIfam" id="NF000642">
    <property type="entry name" value="PRK00024.1"/>
    <property type="match status" value="1"/>
</dbReference>
<dbReference type="Gene3D" id="3.40.140.10">
    <property type="entry name" value="Cytidine Deaminase, domain 2"/>
    <property type="match status" value="1"/>
</dbReference>
<keyword evidence="3" id="KW-0378">Hydrolase</keyword>
<dbReference type="EMBL" id="PFBW01000074">
    <property type="protein sequence ID" value="PIR77572.1"/>
    <property type="molecule type" value="Genomic_DNA"/>
</dbReference>
<dbReference type="AlphaFoldDB" id="A0A2M6P1G2"/>
<feature type="domain" description="MPN" evidence="7">
    <location>
        <begin position="120"/>
        <end position="241"/>
    </location>
</feature>
<dbReference type="PROSITE" id="PS50249">
    <property type="entry name" value="MPN"/>
    <property type="match status" value="1"/>
</dbReference>
<dbReference type="InterPro" id="IPR037518">
    <property type="entry name" value="MPN"/>
</dbReference>
<keyword evidence="5" id="KW-0482">Metalloprotease</keyword>
<keyword evidence="1" id="KW-0645">Protease</keyword>
<dbReference type="Pfam" id="PF20582">
    <property type="entry name" value="UPF0758_N"/>
    <property type="match status" value="1"/>
</dbReference>
<dbReference type="InterPro" id="IPR001405">
    <property type="entry name" value="UPF0758"/>
</dbReference>
<dbReference type="GO" id="GO:0008237">
    <property type="term" value="F:metallopeptidase activity"/>
    <property type="evidence" value="ECO:0007669"/>
    <property type="project" value="UniProtKB-KW"/>
</dbReference>
<dbReference type="CDD" id="cd08071">
    <property type="entry name" value="MPN_DUF2466"/>
    <property type="match status" value="1"/>
</dbReference>
<keyword evidence="2" id="KW-0479">Metal-binding</keyword>
<organism evidence="8 9">
    <name type="scientific">Candidatus Magasanikbacteria bacterium CG10_big_fil_rev_8_21_14_0_10_38_6</name>
    <dbReference type="NCBI Taxonomy" id="1974647"/>
    <lineage>
        <taxon>Bacteria</taxon>
        <taxon>Candidatus Magasanikiibacteriota</taxon>
    </lineage>
</organism>
<reference evidence="9" key="1">
    <citation type="submission" date="2017-09" db="EMBL/GenBank/DDBJ databases">
        <title>Depth-based differentiation of microbial function through sediment-hosted aquifers and enrichment of novel symbionts in the deep terrestrial subsurface.</title>
        <authorList>
            <person name="Probst A.J."/>
            <person name="Ladd B."/>
            <person name="Jarett J.K."/>
            <person name="Geller-Mcgrath D.E."/>
            <person name="Sieber C.M.K."/>
            <person name="Emerson J.B."/>
            <person name="Anantharaman K."/>
            <person name="Thomas B.C."/>
            <person name="Malmstrom R."/>
            <person name="Stieglmeier M."/>
            <person name="Klingl A."/>
            <person name="Woyke T."/>
            <person name="Ryan C.M."/>
            <person name="Banfield J.F."/>
        </authorList>
    </citation>
    <scope>NUCLEOTIDE SEQUENCE [LARGE SCALE GENOMIC DNA]</scope>
</reference>
<sequence>MRVHIIMLLLLNNMAYKYRDRDILSIPEVDRPREKLIAYGSSRLTNAELLAVVLRTGMKGENVVSLAERILSKFSSKAITTVTYEDLTKVKGLGAAKSTQIVAMFALTKRLSERSDTKEQLLSPKDIWNAMYDIRTNKKEHFVVFYLDARSRQIARETISVGTIDKNIVHPREVFEPALRYGAAQVIFSHNHPSEDPTPSDKDVLLTRRLVDAGAIMGIEVLDHVIVGKELFFSFEEHKLM</sequence>
<evidence type="ECO:0000256" key="5">
    <source>
        <dbReference type="ARBA" id="ARBA00023049"/>
    </source>
</evidence>
<gene>
    <name evidence="8" type="ORF">COU30_01725</name>
</gene>
<proteinExistence type="inferred from homology"/>
<evidence type="ECO:0000259" key="7">
    <source>
        <dbReference type="PROSITE" id="PS50249"/>
    </source>
</evidence>
<dbReference type="Pfam" id="PF04002">
    <property type="entry name" value="RadC"/>
    <property type="match status" value="1"/>
</dbReference>
<dbReference type="NCBIfam" id="TIGR00608">
    <property type="entry name" value="radc"/>
    <property type="match status" value="1"/>
</dbReference>
<dbReference type="SUPFAM" id="SSF47781">
    <property type="entry name" value="RuvA domain 2-like"/>
    <property type="match status" value="1"/>
</dbReference>
<evidence type="ECO:0000256" key="4">
    <source>
        <dbReference type="ARBA" id="ARBA00022833"/>
    </source>
</evidence>
<evidence type="ECO:0000313" key="8">
    <source>
        <dbReference type="EMBL" id="PIR77572.1"/>
    </source>
</evidence>